<evidence type="ECO:0000313" key="1">
    <source>
        <dbReference type="EMBL" id="OAD23488.1"/>
    </source>
</evidence>
<sequence length="60" mass="6867">MPVLIVILATLTSFRLIFVICEECREEPACDYCFCEYLSDKTVIFLTVGPHDEAYAMKSK</sequence>
<name>A0A176S6F5_9GAMM</name>
<proteinExistence type="predicted"/>
<keyword evidence="2" id="KW-1185">Reference proteome</keyword>
<organism evidence="1 2">
    <name type="scientific">Candidatus Thiomargarita nelsonii</name>
    <dbReference type="NCBI Taxonomy" id="1003181"/>
    <lineage>
        <taxon>Bacteria</taxon>
        <taxon>Pseudomonadati</taxon>
        <taxon>Pseudomonadota</taxon>
        <taxon>Gammaproteobacteria</taxon>
        <taxon>Thiotrichales</taxon>
        <taxon>Thiotrichaceae</taxon>
        <taxon>Thiomargarita</taxon>
    </lineage>
</organism>
<dbReference type="AlphaFoldDB" id="A0A176S6F5"/>
<accession>A0A176S6F5</accession>
<protein>
    <submittedName>
        <fullName evidence="1">Uncharacterized protein</fullName>
    </submittedName>
</protein>
<reference evidence="1 2" key="1">
    <citation type="submission" date="2016-05" db="EMBL/GenBank/DDBJ databases">
        <title>Single-cell genome of chain-forming Candidatus Thiomargarita nelsonii and comparison to other large sulfur-oxidizing bacteria.</title>
        <authorList>
            <person name="Winkel M."/>
            <person name="Salman V."/>
            <person name="Woyke T."/>
            <person name="Schulz-Vogt H."/>
            <person name="Richter M."/>
            <person name="Flood B."/>
            <person name="Bailey J."/>
            <person name="Amann R."/>
            <person name="Mussmann M."/>
        </authorList>
    </citation>
    <scope>NUCLEOTIDE SEQUENCE [LARGE SCALE GENOMIC DNA]</scope>
    <source>
        <strain evidence="1 2">THI036</strain>
    </source>
</reference>
<dbReference type="EMBL" id="LUTY01000340">
    <property type="protein sequence ID" value="OAD23488.1"/>
    <property type="molecule type" value="Genomic_DNA"/>
</dbReference>
<dbReference type="Proteomes" id="UP000076962">
    <property type="component" value="Unassembled WGS sequence"/>
</dbReference>
<comment type="caution">
    <text evidence="1">The sequence shown here is derived from an EMBL/GenBank/DDBJ whole genome shotgun (WGS) entry which is preliminary data.</text>
</comment>
<evidence type="ECO:0000313" key="2">
    <source>
        <dbReference type="Proteomes" id="UP000076962"/>
    </source>
</evidence>
<gene>
    <name evidence="1" type="ORF">THIOM_000680</name>
</gene>